<sequence length="399" mass="42520">MAYSRSITHRPQASLSGLMLGILIGGLAVGLWWWLEEPLVSPQKAAKLKQPGISPAMFVKEVQPAKVADSSGAGDPPWNGRGNAENEKARPSVAQGGPALRDSVDATNTYRTMVNADGSRMTASYGMAAVVGTPHVHLHAVLPVKPECYPPAELINQFWTEAVLTRTGGVALIGSDSLMAWDAAKPGVVQPLLTPMRVRKLVGTPDEVVMLDDQRRVWRIYGGAEAQMEFVREGCRDLFASGLPGKVVARDTSGTLMVLDLRTPGKAEFFKPPQVSSLPDATLSADGWLWVVGGDIWTRDLTGGDWQSVNGRADEVQAMGSGVLTFYDGFLKAHRGAKAPPPTLTQVQMFAAVAGLAVGVNGDIEATAWGDLLDQPASFKIPKGARQMAVSPAGLVAFW</sequence>
<evidence type="ECO:0000313" key="3">
    <source>
        <dbReference type="EMBL" id="GEP41643.1"/>
    </source>
</evidence>
<dbReference type="Proteomes" id="UP000321577">
    <property type="component" value="Unassembled WGS sequence"/>
</dbReference>
<keyword evidence="4" id="KW-1185">Reference proteome</keyword>
<protein>
    <submittedName>
        <fullName evidence="3">Uncharacterized protein</fullName>
    </submittedName>
</protein>
<accession>A0A512M4I1</accession>
<dbReference type="AlphaFoldDB" id="A0A512M4I1"/>
<feature type="transmembrane region" description="Helical" evidence="2">
    <location>
        <begin position="12"/>
        <end position="35"/>
    </location>
</feature>
<comment type="caution">
    <text evidence="3">The sequence shown here is derived from an EMBL/GenBank/DDBJ whole genome shotgun (WGS) entry which is preliminary data.</text>
</comment>
<gene>
    <name evidence="3" type="ORF">BGE01nite_09340</name>
</gene>
<keyword evidence="2" id="KW-1133">Transmembrane helix</keyword>
<keyword evidence="2" id="KW-0472">Membrane</keyword>
<name>A0A512M4I1_9BACT</name>
<organism evidence="3 4">
    <name type="scientific">Brevifollis gellanilyticus</name>
    <dbReference type="NCBI Taxonomy" id="748831"/>
    <lineage>
        <taxon>Bacteria</taxon>
        <taxon>Pseudomonadati</taxon>
        <taxon>Verrucomicrobiota</taxon>
        <taxon>Verrucomicrobiia</taxon>
        <taxon>Verrucomicrobiales</taxon>
        <taxon>Verrucomicrobiaceae</taxon>
    </lineage>
</organism>
<evidence type="ECO:0000256" key="1">
    <source>
        <dbReference type="SAM" id="MobiDB-lite"/>
    </source>
</evidence>
<keyword evidence="2" id="KW-0812">Transmembrane</keyword>
<dbReference type="EMBL" id="BKAG01000004">
    <property type="protein sequence ID" value="GEP41643.1"/>
    <property type="molecule type" value="Genomic_DNA"/>
</dbReference>
<proteinExistence type="predicted"/>
<evidence type="ECO:0000313" key="4">
    <source>
        <dbReference type="Proteomes" id="UP000321577"/>
    </source>
</evidence>
<reference evidence="3 4" key="1">
    <citation type="submission" date="2019-07" db="EMBL/GenBank/DDBJ databases">
        <title>Whole genome shotgun sequence of Brevifollis gellanilyticus NBRC 108608.</title>
        <authorList>
            <person name="Hosoyama A."/>
            <person name="Uohara A."/>
            <person name="Ohji S."/>
            <person name="Ichikawa N."/>
        </authorList>
    </citation>
    <scope>NUCLEOTIDE SEQUENCE [LARGE SCALE GENOMIC DNA]</scope>
    <source>
        <strain evidence="3 4">NBRC 108608</strain>
    </source>
</reference>
<feature type="region of interest" description="Disordered" evidence="1">
    <location>
        <begin position="64"/>
        <end position="102"/>
    </location>
</feature>
<evidence type="ECO:0000256" key="2">
    <source>
        <dbReference type="SAM" id="Phobius"/>
    </source>
</evidence>
<dbReference type="RefSeq" id="WP_146849102.1">
    <property type="nucleotide sequence ID" value="NZ_BKAG01000004.1"/>
</dbReference>